<dbReference type="InterPro" id="IPR017850">
    <property type="entry name" value="Alkaline_phosphatase_core_sf"/>
</dbReference>
<evidence type="ECO:0000256" key="5">
    <source>
        <dbReference type="SAM" id="MobiDB-lite"/>
    </source>
</evidence>
<evidence type="ECO:0000256" key="4">
    <source>
        <dbReference type="ARBA" id="ARBA00022837"/>
    </source>
</evidence>
<evidence type="ECO:0000259" key="6">
    <source>
        <dbReference type="Pfam" id="PF00884"/>
    </source>
</evidence>
<dbReference type="GO" id="GO:0046872">
    <property type="term" value="F:metal ion binding"/>
    <property type="evidence" value="ECO:0007669"/>
    <property type="project" value="UniProtKB-KW"/>
</dbReference>
<protein>
    <submittedName>
        <fullName evidence="7">Arylsulfatase</fullName>
    </submittedName>
</protein>
<name>A0A4R5A2P5_9ACTN</name>
<keyword evidence="2" id="KW-0479">Metal-binding</keyword>
<organism evidence="7 8">
    <name type="scientific">Jiangella aurantiaca</name>
    <dbReference type="NCBI Taxonomy" id="2530373"/>
    <lineage>
        <taxon>Bacteria</taxon>
        <taxon>Bacillati</taxon>
        <taxon>Actinomycetota</taxon>
        <taxon>Actinomycetes</taxon>
        <taxon>Jiangellales</taxon>
        <taxon>Jiangellaceae</taxon>
        <taxon>Jiangella</taxon>
    </lineage>
</organism>
<dbReference type="Gene3D" id="3.40.720.10">
    <property type="entry name" value="Alkaline Phosphatase, subunit A"/>
    <property type="match status" value="1"/>
</dbReference>
<feature type="region of interest" description="Disordered" evidence="5">
    <location>
        <begin position="1"/>
        <end position="28"/>
    </location>
</feature>
<dbReference type="PANTHER" id="PTHR42693:SF43">
    <property type="entry name" value="BLL2667 PROTEIN"/>
    <property type="match status" value="1"/>
</dbReference>
<evidence type="ECO:0000256" key="1">
    <source>
        <dbReference type="ARBA" id="ARBA00008779"/>
    </source>
</evidence>
<comment type="caution">
    <text evidence="7">The sequence shown here is derived from an EMBL/GenBank/DDBJ whole genome shotgun (WGS) entry which is preliminary data.</text>
</comment>
<comment type="similarity">
    <text evidence="1">Belongs to the sulfatase family.</text>
</comment>
<evidence type="ECO:0000313" key="7">
    <source>
        <dbReference type="EMBL" id="TDD64934.1"/>
    </source>
</evidence>
<dbReference type="GO" id="GO:0016787">
    <property type="term" value="F:hydrolase activity"/>
    <property type="evidence" value="ECO:0007669"/>
    <property type="project" value="UniProtKB-KW"/>
</dbReference>
<evidence type="ECO:0000256" key="3">
    <source>
        <dbReference type="ARBA" id="ARBA00022801"/>
    </source>
</evidence>
<evidence type="ECO:0000256" key="2">
    <source>
        <dbReference type="ARBA" id="ARBA00022723"/>
    </source>
</evidence>
<dbReference type="SUPFAM" id="SSF53649">
    <property type="entry name" value="Alkaline phosphatase-like"/>
    <property type="match status" value="1"/>
</dbReference>
<dbReference type="Gene3D" id="3.30.1120.10">
    <property type="match status" value="1"/>
</dbReference>
<dbReference type="RefSeq" id="WP_132107367.1">
    <property type="nucleotide sequence ID" value="NZ_SMLB01000059.1"/>
</dbReference>
<dbReference type="InterPro" id="IPR024607">
    <property type="entry name" value="Sulfatase_CS"/>
</dbReference>
<dbReference type="Pfam" id="PF00884">
    <property type="entry name" value="Sulfatase"/>
    <property type="match status" value="1"/>
</dbReference>
<keyword evidence="3" id="KW-0378">Hydrolase</keyword>
<dbReference type="InterPro" id="IPR000917">
    <property type="entry name" value="Sulfatase_N"/>
</dbReference>
<keyword evidence="4" id="KW-0106">Calcium</keyword>
<dbReference type="InterPro" id="IPR050738">
    <property type="entry name" value="Sulfatase"/>
</dbReference>
<gene>
    <name evidence="7" type="ORF">E1262_26625</name>
</gene>
<dbReference type="PANTHER" id="PTHR42693">
    <property type="entry name" value="ARYLSULFATASE FAMILY MEMBER"/>
    <property type="match status" value="1"/>
</dbReference>
<dbReference type="CDD" id="cd16025">
    <property type="entry name" value="PAS_like"/>
    <property type="match status" value="1"/>
</dbReference>
<dbReference type="EMBL" id="SMLB01000059">
    <property type="protein sequence ID" value="TDD64934.1"/>
    <property type="molecule type" value="Genomic_DNA"/>
</dbReference>
<proteinExistence type="inferred from homology"/>
<dbReference type="OrthoDB" id="9777306at2"/>
<accession>A0A4R5A2P5</accession>
<feature type="domain" description="Sulfatase N-terminal" evidence="6">
    <location>
        <begin position="39"/>
        <end position="450"/>
    </location>
</feature>
<dbReference type="Proteomes" id="UP000295217">
    <property type="component" value="Unassembled WGS sequence"/>
</dbReference>
<keyword evidence="8" id="KW-1185">Reference proteome</keyword>
<reference evidence="7 8" key="1">
    <citation type="submission" date="2019-02" db="EMBL/GenBank/DDBJ databases">
        <title>Draft genome sequences of novel Actinobacteria.</title>
        <authorList>
            <person name="Sahin N."/>
            <person name="Ay H."/>
            <person name="Saygin H."/>
        </authorList>
    </citation>
    <scope>NUCLEOTIDE SEQUENCE [LARGE SCALE GENOMIC DNA]</scope>
    <source>
        <strain evidence="7 8">8K307</strain>
    </source>
</reference>
<dbReference type="PROSITE" id="PS00523">
    <property type="entry name" value="SULFATASE_1"/>
    <property type="match status" value="1"/>
</dbReference>
<evidence type="ECO:0000313" key="8">
    <source>
        <dbReference type="Proteomes" id="UP000295217"/>
    </source>
</evidence>
<sequence>MSDLVEYEQGSRFPGRIGRTADDSSPAWPAPVRAPDGAPNVLFFVLDDVGYGQLSCFGGLVSTPNIDRVAASGLRYANMHTTALCSPTRSSILTGRNHHSNGVACIMELATGYPGYDGRMPFENGMLSEMLVEYGYNTFCLGKWHLSPSEDNTPAGPFHRWPLGRGFERFYGFLGGETNQWYPDLTQDNGSVTQPRQPEDGYHLSEDLADQAIKLMLDAHVNAPEKPFFMYYATGAAHAPHHVPKEWADRYAGAFDMGWDAYRETVFENQKQIGLFAADSELSPRDPDVPEWTSLSADERRLYARMMEVYAGFLSHADHHFGRILDTLERIGELDNTIIMIVSDNGASAEGGPTGSFNEMLFFNMVPESFEDNLAKIDDLGGTRAYNHYPWGWTWAGNTPFRRWKRETYRGGSTDPFVLAWPAGMTARGEIRTQYAHVIDMVPTVLEAIGADAPATIGGVTQSPVEGVSFAHTFDAADAPTKHTTQYFEMFGHRSIYHDGWRAVCPWPGPSFTEAARHGRKMGDAITPEVLDQLDRDGWELYHIAEDPTEATDVAAEFPERLRELIATWWAEAEKYKVLPLDGSLQPRLAAERPQTSKPRTRYVYYPNGAVVPAFAAPPVFNRPYSIEADVEIPDGGAQGVLVAQGGDAGGYSFYLEGGRLHYAYNYVGRDQFTLHSGDVVPKGRHTLRYEFEPTGQPDFKNGKGVPGRGQLYVDSQLVANVEFPHTAPLIFELEGLSCGYDFGAPAADGYEPPFEFTGILHSVTFDVTGELIKDDEAELARIMAQQ</sequence>
<dbReference type="AlphaFoldDB" id="A0A4R5A2P5"/>